<evidence type="ECO:0000313" key="3">
    <source>
        <dbReference type="Proteomes" id="UP000444318"/>
    </source>
</evidence>
<evidence type="ECO:0000256" key="1">
    <source>
        <dbReference type="ARBA" id="ARBA00023235"/>
    </source>
</evidence>
<dbReference type="Pfam" id="PF01177">
    <property type="entry name" value="Asp_Glu_race"/>
    <property type="match status" value="1"/>
</dbReference>
<proteinExistence type="predicted"/>
<dbReference type="InterPro" id="IPR001920">
    <property type="entry name" value="Asp/Glu_race"/>
</dbReference>
<dbReference type="EMBL" id="WHUF01000007">
    <property type="protein sequence ID" value="MQA22652.1"/>
    <property type="molecule type" value="Genomic_DNA"/>
</dbReference>
<dbReference type="Proteomes" id="UP000444318">
    <property type="component" value="Unassembled WGS sequence"/>
</dbReference>
<reference evidence="2 3" key="1">
    <citation type="submission" date="2019-10" db="EMBL/GenBank/DDBJ databases">
        <title>Two novel species isolated from a subtropical stream in China.</title>
        <authorList>
            <person name="Lu H."/>
        </authorList>
    </citation>
    <scope>NUCLEOTIDE SEQUENCE [LARGE SCALE GENOMIC DNA]</scope>
    <source>
        <strain evidence="2 3">FT103W</strain>
    </source>
</reference>
<dbReference type="GO" id="GO:0047661">
    <property type="term" value="F:amino-acid racemase activity"/>
    <property type="evidence" value="ECO:0007669"/>
    <property type="project" value="InterPro"/>
</dbReference>
<dbReference type="Gene3D" id="3.40.50.1860">
    <property type="match status" value="2"/>
</dbReference>
<comment type="caution">
    <text evidence="2">The sequence shown here is derived from an EMBL/GenBank/DDBJ whole genome shotgun (WGS) entry which is preliminary data.</text>
</comment>
<keyword evidence="3" id="KW-1185">Reference proteome</keyword>
<dbReference type="PANTHER" id="PTHR21198:SF3">
    <property type="entry name" value="GLUTAMATE RACEMASE"/>
    <property type="match status" value="1"/>
</dbReference>
<organism evidence="2 3">
    <name type="scientific">Rugamonas rivuli</name>
    <dbReference type="NCBI Taxonomy" id="2743358"/>
    <lineage>
        <taxon>Bacteria</taxon>
        <taxon>Pseudomonadati</taxon>
        <taxon>Pseudomonadota</taxon>
        <taxon>Betaproteobacteria</taxon>
        <taxon>Burkholderiales</taxon>
        <taxon>Oxalobacteraceae</taxon>
        <taxon>Telluria group</taxon>
        <taxon>Rugamonas</taxon>
    </lineage>
</organism>
<dbReference type="InterPro" id="IPR015942">
    <property type="entry name" value="Asp/Glu/hydantoin_racemase"/>
</dbReference>
<sequence>MLPFKSVLETMAWSSRTSTSRLVTGWLLRISGLHSWAGSAVYCSIAIDVSSLRSPTRNFIDVDQNSPDWGWLRKTMELQRPVGIFDAGIGSYAIVERVRAAFPAQDIVYFADRASFPYGAKTPQQLLASVQRATAYLQAQGCVAVVLASNAPSVVVLEPLRAAAGVPVIGIFPPVAEAVRRSASGKVAVLGVRSMVGSAAMQAYADVHRGDDEVVLVNASALVDLVENFAFVHRPQETQAAVSGFIAELRAAHPQVDVMTMSSTHLPWLKPFFEAAAPDVQFLDPADGVLQELAPHTSAGGGHTRCVATASAELSLDDFNTALRALGTPLQAELVELAVD</sequence>
<keyword evidence="1" id="KW-0413">Isomerase</keyword>
<dbReference type="SUPFAM" id="SSF53681">
    <property type="entry name" value="Aspartate/glutamate racemase"/>
    <property type="match status" value="2"/>
</dbReference>
<evidence type="ECO:0000313" key="2">
    <source>
        <dbReference type="EMBL" id="MQA22652.1"/>
    </source>
</evidence>
<dbReference type="PANTHER" id="PTHR21198">
    <property type="entry name" value="GLUTAMATE RACEMASE"/>
    <property type="match status" value="1"/>
</dbReference>
<dbReference type="AlphaFoldDB" id="A0A843SHB9"/>
<name>A0A843SHB9_9BURK</name>
<gene>
    <name evidence="2" type="ORF">GEV01_24330</name>
</gene>
<accession>A0A843SHB9</accession>
<protein>
    <submittedName>
        <fullName evidence="2">Asp/Glu racemase</fullName>
    </submittedName>
</protein>